<dbReference type="Proteomes" id="UP000024635">
    <property type="component" value="Unassembled WGS sequence"/>
</dbReference>
<dbReference type="AlphaFoldDB" id="A0A016VJS8"/>
<organism evidence="1 2">
    <name type="scientific">Ancylostoma ceylanicum</name>
    <dbReference type="NCBI Taxonomy" id="53326"/>
    <lineage>
        <taxon>Eukaryota</taxon>
        <taxon>Metazoa</taxon>
        <taxon>Ecdysozoa</taxon>
        <taxon>Nematoda</taxon>
        <taxon>Chromadorea</taxon>
        <taxon>Rhabditida</taxon>
        <taxon>Rhabditina</taxon>
        <taxon>Rhabditomorpha</taxon>
        <taxon>Strongyloidea</taxon>
        <taxon>Ancylostomatidae</taxon>
        <taxon>Ancylostomatinae</taxon>
        <taxon>Ancylostoma</taxon>
    </lineage>
</organism>
<proteinExistence type="predicted"/>
<accession>A0A016VJS8</accession>
<evidence type="ECO:0000313" key="1">
    <source>
        <dbReference type="EMBL" id="EYC27665.1"/>
    </source>
</evidence>
<reference evidence="2" key="1">
    <citation type="journal article" date="2015" name="Nat. Genet.">
        <title>The genome and transcriptome of the zoonotic hookworm Ancylostoma ceylanicum identify infection-specific gene families.</title>
        <authorList>
            <person name="Schwarz E.M."/>
            <person name="Hu Y."/>
            <person name="Antoshechkin I."/>
            <person name="Miller M.M."/>
            <person name="Sternberg P.W."/>
            <person name="Aroian R.V."/>
        </authorList>
    </citation>
    <scope>NUCLEOTIDE SEQUENCE</scope>
    <source>
        <strain evidence="2">HY135</strain>
    </source>
</reference>
<keyword evidence="2" id="KW-1185">Reference proteome</keyword>
<protein>
    <submittedName>
        <fullName evidence="1">Uncharacterized protein</fullName>
    </submittedName>
</protein>
<name>A0A016VJS8_9BILA</name>
<comment type="caution">
    <text evidence="1">The sequence shown here is derived from an EMBL/GenBank/DDBJ whole genome shotgun (WGS) entry which is preliminary data.</text>
</comment>
<evidence type="ECO:0000313" key="2">
    <source>
        <dbReference type="Proteomes" id="UP000024635"/>
    </source>
</evidence>
<sequence length="138" mass="15890">MRVRDGRTEDGERKWNNLFRLWHFGCEASQQISIANEQLHIIHTNTLTYTPPTLTHSFAHSLTHSLICRSEENDERRVVRRFNLNMSFGATTTDNAEASRTLIGIELTSAVDTGQWRKPLARGRNARAEPWISNRTDL</sequence>
<gene>
    <name evidence="1" type="primary">Acey_s0008.g118</name>
    <name evidence="1" type="ORF">Y032_0008g118</name>
</gene>
<dbReference type="EMBL" id="JARK01001344">
    <property type="protein sequence ID" value="EYC27665.1"/>
    <property type="molecule type" value="Genomic_DNA"/>
</dbReference>